<dbReference type="Pfam" id="PF24681">
    <property type="entry name" value="Kelch_KLHDC2_KLHL20_DRC7"/>
    <property type="match status" value="1"/>
</dbReference>
<dbReference type="SUPFAM" id="SSF117281">
    <property type="entry name" value="Kelch motif"/>
    <property type="match status" value="1"/>
</dbReference>
<feature type="region of interest" description="Disordered" evidence="1">
    <location>
        <begin position="539"/>
        <end position="559"/>
    </location>
</feature>
<dbReference type="InterPro" id="IPR052588">
    <property type="entry name" value="Kelch_domain_protein"/>
</dbReference>
<feature type="region of interest" description="Disordered" evidence="1">
    <location>
        <begin position="407"/>
        <end position="435"/>
    </location>
</feature>
<organism evidence="3 4">
    <name type="scientific">Strigomonas culicis</name>
    <dbReference type="NCBI Taxonomy" id="28005"/>
    <lineage>
        <taxon>Eukaryota</taxon>
        <taxon>Discoba</taxon>
        <taxon>Euglenozoa</taxon>
        <taxon>Kinetoplastea</taxon>
        <taxon>Metakinetoplastina</taxon>
        <taxon>Trypanosomatida</taxon>
        <taxon>Trypanosomatidae</taxon>
        <taxon>Strigomonadinae</taxon>
        <taxon>Strigomonas</taxon>
    </lineage>
</organism>
<dbReference type="AlphaFoldDB" id="S9UZI7"/>
<feature type="compositionally biased region" description="Basic and acidic residues" evidence="1">
    <location>
        <begin position="688"/>
        <end position="705"/>
    </location>
</feature>
<dbReference type="InterPro" id="IPR015915">
    <property type="entry name" value="Kelch-typ_b-propeller"/>
</dbReference>
<feature type="compositionally biased region" description="Acidic residues" evidence="1">
    <location>
        <begin position="539"/>
        <end position="554"/>
    </location>
</feature>
<evidence type="ECO:0000313" key="3">
    <source>
        <dbReference type="EMBL" id="EPY20046.1"/>
    </source>
</evidence>
<gene>
    <name evidence="3" type="ORF">STCU_09182</name>
</gene>
<evidence type="ECO:0000313" key="4">
    <source>
        <dbReference type="Proteomes" id="UP000015354"/>
    </source>
</evidence>
<comment type="caution">
    <text evidence="3">The sequence shown here is derived from an EMBL/GenBank/DDBJ whole genome shotgun (WGS) entry which is preliminary data.</text>
</comment>
<dbReference type="Pfam" id="PF13422">
    <property type="entry name" value="DUF4110"/>
    <property type="match status" value="1"/>
</dbReference>
<proteinExistence type="predicted"/>
<feature type="compositionally biased region" description="Basic residues" evidence="1">
    <location>
        <begin position="1"/>
        <end position="10"/>
    </location>
</feature>
<dbReference type="Proteomes" id="UP000015354">
    <property type="component" value="Unassembled WGS sequence"/>
</dbReference>
<dbReference type="Gene3D" id="2.120.10.80">
    <property type="entry name" value="Kelch-type beta propeller"/>
    <property type="match status" value="1"/>
</dbReference>
<feature type="domain" description="DUF4110" evidence="2">
    <location>
        <begin position="620"/>
        <end position="707"/>
    </location>
</feature>
<dbReference type="PANTHER" id="PTHR46063:SF1">
    <property type="entry name" value="KELCH DOMAIN-CONTAINING PROTEIN 4"/>
    <property type="match status" value="1"/>
</dbReference>
<feature type="region of interest" description="Disordered" evidence="1">
    <location>
        <begin position="688"/>
        <end position="729"/>
    </location>
</feature>
<protein>
    <submittedName>
        <fullName evidence="3">Kelch repeat-containing protein</fullName>
    </submittedName>
</protein>
<keyword evidence="4" id="KW-1185">Reference proteome</keyword>
<dbReference type="OrthoDB" id="4447at2759"/>
<feature type="compositionally biased region" description="Acidic residues" evidence="1">
    <location>
        <begin position="719"/>
        <end position="729"/>
    </location>
</feature>
<name>S9UZI7_9TRYP</name>
<feature type="region of interest" description="Disordered" evidence="1">
    <location>
        <begin position="1"/>
        <end position="45"/>
    </location>
</feature>
<accession>S9UZI7</accession>
<evidence type="ECO:0000256" key="1">
    <source>
        <dbReference type="SAM" id="MobiDB-lite"/>
    </source>
</evidence>
<dbReference type="EMBL" id="ATMH01009182">
    <property type="protein sequence ID" value="EPY20046.1"/>
    <property type="molecule type" value="Genomic_DNA"/>
</dbReference>
<dbReference type="InterPro" id="IPR025183">
    <property type="entry name" value="DUF4110"/>
</dbReference>
<sequence length="729" mass="82960">MGKGRDKRKKKEDPEKGVKRAARQALKLTKGQKSDAKEEPEGFNNEEAVEVTLKKIKRNQAKLRVTEEVENVEPPTPRANVVFLPHPERQNELILFGGEMWNGEITEAYNDTYFYNTKKNAWSKLSTPVNPLPRSSCQGITFRHYLILFGGEFVSQSQSQYHHFKDVWRFDSRTSEWEELKALKGGPCSRSGHRMVAWKKKAVVFGGFYDNAQECRYFDDLWILSDLEGAGLWTPVNVSQHSVVPHARSGHSMAVHDNTVFVYGGYSTEKFNRFKKSEATVHHDLWLIDLSEYATSGSKDVSPLQWRKVKLGGVPPPIRSGVGSVFKDKKMYLFGGVVDIESPGGKLVSTFSNDLFVFHMDTQRFFPVVLRSKKTDAKATGVRTALRKKQNIDDLQEQLEALQLVSKNAVDEDDEEDDSSSTSSDELSQTEESKVENLKKSYEVLKNGQCYPHRRMDAALTILGTQLFIYGGQFESGSKEVTMADLFVLNLNHLETYDVLLSQDLSAAVWLGKESDSDAGSWESGSTVVSAAFDIDYDEDEEDEEDHDEKDEVDFSQMPRQVLLDEDDDGEEAPEAIPAELDTEMTPNAGDIADALTKRKGKKGLQVHKEQLLAQLSDSAVVPTPQREEVFDAFWSRSSAFWLEMAKESLEGNASPKQLNKDATSFAKRRFHEAKELLKQLRLVEEREEEEARFFRERRRQKEKEWEEYEAQLQRDQALEEEPQQAEAE</sequence>
<dbReference type="PANTHER" id="PTHR46063">
    <property type="entry name" value="KELCH DOMAIN-CONTAINING PROTEIN"/>
    <property type="match status" value="1"/>
</dbReference>
<reference evidence="3 4" key="1">
    <citation type="journal article" date="2013" name="PLoS ONE">
        <title>Predicting the Proteins of Angomonas deanei, Strigomonas culicis and Their Respective Endosymbionts Reveals New Aspects of the Trypanosomatidae Family.</title>
        <authorList>
            <person name="Motta M.C."/>
            <person name="Martins A.C."/>
            <person name="de Souza S.S."/>
            <person name="Catta-Preta C.M."/>
            <person name="Silva R."/>
            <person name="Klein C.C."/>
            <person name="de Almeida L.G."/>
            <person name="de Lima Cunha O."/>
            <person name="Ciapina L.P."/>
            <person name="Brocchi M."/>
            <person name="Colabardini A.C."/>
            <person name="de Araujo Lima B."/>
            <person name="Machado C.R."/>
            <person name="de Almeida Soares C.M."/>
            <person name="Probst C.M."/>
            <person name="de Menezes C.B."/>
            <person name="Thompson C.E."/>
            <person name="Bartholomeu D.C."/>
            <person name="Gradia D.F."/>
            <person name="Pavoni D.P."/>
            <person name="Grisard E.C."/>
            <person name="Fantinatti-Garboggini F."/>
            <person name="Marchini F.K."/>
            <person name="Rodrigues-Luiz G.F."/>
            <person name="Wagner G."/>
            <person name="Goldman G.H."/>
            <person name="Fietto J.L."/>
            <person name="Elias M.C."/>
            <person name="Goldman M.H."/>
            <person name="Sagot M.F."/>
            <person name="Pereira M."/>
            <person name="Stoco P.H."/>
            <person name="de Mendonca-Neto R.P."/>
            <person name="Teixeira S.M."/>
            <person name="Maciel T.E."/>
            <person name="de Oliveira Mendes T.A."/>
            <person name="Urmenyi T.P."/>
            <person name="de Souza W."/>
            <person name="Schenkman S."/>
            <person name="de Vasconcelos A.T."/>
        </authorList>
    </citation>
    <scope>NUCLEOTIDE SEQUENCE [LARGE SCALE GENOMIC DNA]</scope>
</reference>
<evidence type="ECO:0000259" key="2">
    <source>
        <dbReference type="Pfam" id="PF13422"/>
    </source>
</evidence>